<gene>
    <name evidence="4" type="ORF">E2986_05007</name>
</gene>
<feature type="transmembrane region" description="Helical" evidence="3">
    <location>
        <begin position="559"/>
        <end position="574"/>
    </location>
</feature>
<keyword evidence="3" id="KW-0472">Membrane</keyword>
<accession>A0A833VQD2</accession>
<feature type="transmembrane region" description="Helical" evidence="3">
    <location>
        <begin position="280"/>
        <end position="300"/>
    </location>
</feature>
<feature type="transmembrane region" description="Helical" evidence="3">
    <location>
        <begin position="642"/>
        <end position="665"/>
    </location>
</feature>
<feature type="transmembrane region" description="Helical" evidence="3">
    <location>
        <begin position="528"/>
        <end position="547"/>
    </location>
</feature>
<evidence type="ECO:0000256" key="3">
    <source>
        <dbReference type="SAM" id="Phobius"/>
    </source>
</evidence>
<dbReference type="AlphaFoldDB" id="A0A833VQD2"/>
<dbReference type="InterPro" id="IPR032675">
    <property type="entry name" value="LRR_dom_sf"/>
</dbReference>
<feature type="transmembrane region" description="Helical" evidence="3">
    <location>
        <begin position="250"/>
        <end position="268"/>
    </location>
</feature>
<dbReference type="PANTHER" id="PTHR11360">
    <property type="entry name" value="MONOCARBOXYLATE TRANSPORTER"/>
    <property type="match status" value="1"/>
</dbReference>
<name>A0A833VQD2_9HYME</name>
<comment type="caution">
    <text evidence="4">The sequence shown here is derived from an EMBL/GenBank/DDBJ whole genome shotgun (WGS) entry which is preliminary data.</text>
</comment>
<dbReference type="Proteomes" id="UP000655588">
    <property type="component" value="Unassembled WGS sequence"/>
</dbReference>
<dbReference type="SUPFAM" id="SSF103473">
    <property type="entry name" value="MFS general substrate transporter"/>
    <property type="match status" value="1"/>
</dbReference>
<feature type="transmembrane region" description="Helical" evidence="3">
    <location>
        <begin position="156"/>
        <end position="177"/>
    </location>
</feature>
<proteinExistence type="predicted"/>
<evidence type="ECO:0000313" key="5">
    <source>
        <dbReference type="Proteomes" id="UP000655588"/>
    </source>
</evidence>
<keyword evidence="1" id="KW-0433">Leucine-rich repeat</keyword>
<feature type="transmembrane region" description="Helical" evidence="3">
    <location>
        <begin position="580"/>
        <end position="600"/>
    </location>
</feature>
<dbReference type="InterPro" id="IPR001611">
    <property type="entry name" value="Leu-rich_rpt"/>
</dbReference>
<feature type="transmembrane region" description="Helical" evidence="3">
    <location>
        <begin position="306"/>
        <end position="328"/>
    </location>
</feature>
<dbReference type="SUPFAM" id="SSF52058">
    <property type="entry name" value="L domain-like"/>
    <property type="match status" value="1"/>
</dbReference>
<dbReference type="Gene3D" id="3.80.10.10">
    <property type="entry name" value="Ribonuclease Inhibitor"/>
    <property type="match status" value="1"/>
</dbReference>
<keyword evidence="3" id="KW-1133">Transmembrane helix</keyword>
<feature type="transmembrane region" description="Helical" evidence="3">
    <location>
        <begin position="620"/>
        <end position="636"/>
    </location>
</feature>
<feature type="transmembrane region" description="Helical" evidence="3">
    <location>
        <begin position="340"/>
        <end position="361"/>
    </location>
</feature>
<keyword evidence="5" id="KW-1185">Reference proteome</keyword>
<dbReference type="SMART" id="SM00369">
    <property type="entry name" value="LRR_TYP"/>
    <property type="match status" value="3"/>
</dbReference>
<dbReference type="InterPro" id="IPR050327">
    <property type="entry name" value="Proton-linked_MCT"/>
</dbReference>
<dbReference type="EMBL" id="WNWW01000230">
    <property type="protein sequence ID" value="KAF3428141.1"/>
    <property type="molecule type" value="Genomic_DNA"/>
</dbReference>
<dbReference type="Gene3D" id="1.20.1250.20">
    <property type="entry name" value="MFS general substrate transporter like domains"/>
    <property type="match status" value="1"/>
</dbReference>
<organism evidence="4 5">
    <name type="scientific">Frieseomelitta varia</name>
    <dbReference type="NCBI Taxonomy" id="561572"/>
    <lineage>
        <taxon>Eukaryota</taxon>
        <taxon>Metazoa</taxon>
        <taxon>Ecdysozoa</taxon>
        <taxon>Arthropoda</taxon>
        <taxon>Hexapoda</taxon>
        <taxon>Insecta</taxon>
        <taxon>Pterygota</taxon>
        <taxon>Neoptera</taxon>
        <taxon>Endopterygota</taxon>
        <taxon>Hymenoptera</taxon>
        <taxon>Apocrita</taxon>
        <taxon>Aculeata</taxon>
        <taxon>Apoidea</taxon>
        <taxon>Anthophila</taxon>
        <taxon>Apidae</taxon>
        <taxon>Frieseomelitta</taxon>
    </lineage>
</organism>
<keyword evidence="3" id="KW-0812">Transmembrane</keyword>
<sequence>MTFYTHRSNLTQLIKLHLEQNEISEFRDSNVFCDLPNLLDLYLGDNTLTALHFNISCLHKLRFLDLQRNKFTKVVEHDLQAMDALIKHNQSIAIDLTGNPLECSCKLNPFMKWMKKTKVFVRNKDNLMCYKDGIPHEIYETKNCTPRLFSSTPRGATVLLFFLSIVLIGLVCALIYVQRTKLQKKIEPILDSMNKRLGPTVPDGGYAWIVLCGVFLVQMTIPSILVMYGVVLEYIHQTKSTDFDVWDEKIILTPILFTAFWNLADPWTKMVVSMASIPRLVGIIGVLLLIIGIIASGYLATGGVGAYLANSSAGAVMGIGASFVTLLSDYILRKYFRRKLLVALMLRNVAVSFGLLLIPSITNLLLHEAQLRTGLQLITIMLLPTAFGTLTFRLPSSEQTSPYSLLLSTEEDTELPIKISFNVHKDSSGQDNVGNFEYDQPDEKTHGAGLLNEGNNIYAYEDLDEDVDLFVNPMVHFDKKWQYQLRVLKNFRFWAAIIGWVGMKVSTLFFWLFLPILNNESVMLQHNYVWMSLPITAGFSTFLPNFISYKVLKFTNQNRRLYFGIASWFCGISLNHVNSYLWMVIFIALGGVSIGSLTSCQDLPLYDVLGSEMVRSIHKGFSTIIGLCILGVYFIHDTNLCLSLAALLQFLGGLYWISSPILNLIKASRYRSRTINRESRDET</sequence>
<dbReference type="PANTHER" id="PTHR11360:SF284">
    <property type="entry name" value="EG:103B4.3 PROTEIN-RELATED"/>
    <property type="match status" value="1"/>
</dbReference>
<feature type="transmembrane region" description="Helical" evidence="3">
    <location>
        <begin position="493"/>
        <end position="516"/>
    </location>
</feature>
<protein>
    <submittedName>
        <fullName evidence="4">Uncharacterized protein</fullName>
    </submittedName>
</protein>
<keyword evidence="2" id="KW-0677">Repeat</keyword>
<evidence type="ECO:0000256" key="2">
    <source>
        <dbReference type="ARBA" id="ARBA00022737"/>
    </source>
</evidence>
<dbReference type="InterPro" id="IPR003591">
    <property type="entry name" value="Leu-rich_rpt_typical-subtyp"/>
</dbReference>
<dbReference type="InterPro" id="IPR036259">
    <property type="entry name" value="MFS_trans_sf"/>
</dbReference>
<evidence type="ECO:0000313" key="4">
    <source>
        <dbReference type="EMBL" id="KAF3428141.1"/>
    </source>
</evidence>
<feature type="transmembrane region" description="Helical" evidence="3">
    <location>
        <begin position="373"/>
        <end position="392"/>
    </location>
</feature>
<feature type="transmembrane region" description="Helical" evidence="3">
    <location>
        <begin position="205"/>
        <end position="230"/>
    </location>
</feature>
<evidence type="ECO:0000256" key="1">
    <source>
        <dbReference type="ARBA" id="ARBA00022614"/>
    </source>
</evidence>
<reference evidence="4" key="1">
    <citation type="submission" date="2019-11" db="EMBL/GenBank/DDBJ databases">
        <title>The nuclear and mitochondrial genomes of Frieseomelitta varia - a highly eusocial stingless bee (Meliponini) with a permanently sterile worker caste.</title>
        <authorList>
            <person name="Freitas F.C.P."/>
            <person name="Lourenco A.P."/>
            <person name="Nunes F.M.F."/>
            <person name="Paschoal A.R."/>
            <person name="Abreu F.C.P."/>
            <person name="Barbin F.O."/>
            <person name="Bataglia L."/>
            <person name="Cardoso-Junior C.A.M."/>
            <person name="Cervoni M.S."/>
            <person name="Silva S.R."/>
            <person name="Dalarmi F."/>
            <person name="Del Lama M.A."/>
            <person name="Depintor T.S."/>
            <person name="Ferreira K.M."/>
            <person name="Goria P.S."/>
            <person name="Jaskot M.C."/>
            <person name="Lago D.C."/>
            <person name="Luna-Lucena D."/>
            <person name="Moda L.M."/>
            <person name="Nascimento L."/>
            <person name="Pedrino M."/>
            <person name="Rabico F.O."/>
            <person name="Sanches F.C."/>
            <person name="Santos D.E."/>
            <person name="Santos C.G."/>
            <person name="Vieira J."/>
            <person name="Lopes T.F."/>
            <person name="Barchuk A.R."/>
            <person name="Hartfelder K."/>
            <person name="Simoes Z.L.P."/>
            <person name="Bitondi M.M.G."/>
            <person name="Pinheiro D.G."/>
        </authorList>
    </citation>
    <scope>NUCLEOTIDE SEQUENCE</scope>
    <source>
        <strain evidence="4">USP_RPSP 00005682</strain>
        <tissue evidence="4">Whole individual</tissue>
    </source>
</reference>
<dbReference type="Pfam" id="PF13855">
    <property type="entry name" value="LRR_8"/>
    <property type="match status" value="1"/>
</dbReference>